<evidence type="ECO:0000313" key="3">
    <source>
        <dbReference type="Proteomes" id="UP000486297"/>
    </source>
</evidence>
<organism evidence="2 3">
    <name type="scientific">Neisseria brasiliensis</name>
    <dbReference type="NCBI Taxonomy" id="2666100"/>
    <lineage>
        <taxon>Bacteria</taxon>
        <taxon>Pseudomonadati</taxon>
        <taxon>Pseudomonadota</taxon>
        <taxon>Betaproteobacteria</taxon>
        <taxon>Neisseriales</taxon>
        <taxon>Neisseriaceae</taxon>
        <taxon>Neisseria</taxon>
    </lineage>
</organism>
<keyword evidence="1" id="KW-0472">Membrane</keyword>
<comment type="caution">
    <text evidence="2">The sequence shown here is derived from an EMBL/GenBank/DDBJ whole genome shotgun (WGS) entry which is preliminary data.</text>
</comment>
<accession>A0A7X2KZP9</accession>
<evidence type="ECO:0000313" key="2">
    <source>
        <dbReference type="EMBL" id="MRN39302.1"/>
    </source>
</evidence>
<protein>
    <submittedName>
        <fullName evidence="2">Uncharacterized protein</fullName>
    </submittedName>
</protein>
<gene>
    <name evidence="2" type="ORF">GJU80_12645</name>
</gene>
<name>A0A7X2KZP9_9NEIS</name>
<keyword evidence="1" id="KW-1133">Transmembrane helix</keyword>
<keyword evidence="3" id="KW-1185">Reference proteome</keyword>
<dbReference type="EMBL" id="WJXO01000002">
    <property type="protein sequence ID" value="MRN39302.1"/>
    <property type="molecule type" value="Genomic_DNA"/>
</dbReference>
<feature type="transmembrane region" description="Helical" evidence="1">
    <location>
        <begin position="44"/>
        <end position="64"/>
    </location>
</feature>
<reference evidence="2" key="1">
    <citation type="journal article" name="Emerg. Infect. Dis.">
        <title>Two cases of a newly characterized neisseria species.</title>
        <authorList>
            <person name="Mustapha M."/>
            <person name="Lemos A.P.S."/>
            <person name="Harrison L.H."/>
            <person name="Vantyne D."/>
            <person name="Sacchi C.T."/>
        </authorList>
    </citation>
    <scope>NUCLEOTIDE SEQUENCE</scope>
    <source>
        <strain evidence="2">N.95.16</strain>
    </source>
</reference>
<proteinExistence type="predicted"/>
<dbReference type="Proteomes" id="UP000486297">
    <property type="component" value="Unassembled WGS sequence"/>
</dbReference>
<evidence type="ECO:0000256" key="1">
    <source>
        <dbReference type="SAM" id="Phobius"/>
    </source>
</evidence>
<sequence length="79" mass="8886">MSDVQPVLTQDGTILAPVKILDKWYFNGNEILLTFPECSYSEQIYSGLVFGAYFISLFALMFCFKAVYKFIQGLNVNGG</sequence>
<keyword evidence="1" id="KW-0812">Transmembrane</keyword>
<dbReference type="AlphaFoldDB" id="A0A7X2KZP9"/>